<dbReference type="Gene3D" id="1.10.1900.10">
    <property type="entry name" value="c-terminal domain of poly(a) binding protein"/>
    <property type="match status" value="1"/>
</dbReference>
<organism evidence="1 2">
    <name type="scientific">Leifsonia shinshuensis</name>
    <dbReference type="NCBI Taxonomy" id="150026"/>
    <lineage>
        <taxon>Bacteria</taxon>
        <taxon>Bacillati</taxon>
        <taxon>Actinomycetota</taxon>
        <taxon>Actinomycetes</taxon>
        <taxon>Micrococcales</taxon>
        <taxon>Microbacteriaceae</taxon>
        <taxon>Leifsonia</taxon>
    </lineage>
</organism>
<evidence type="ECO:0000313" key="2">
    <source>
        <dbReference type="Proteomes" id="UP000578352"/>
    </source>
</evidence>
<dbReference type="AlphaFoldDB" id="A0A853CV44"/>
<evidence type="ECO:0000313" key="1">
    <source>
        <dbReference type="EMBL" id="NYJ23291.1"/>
    </source>
</evidence>
<dbReference type="InterPro" id="IPR008316">
    <property type="entry name" value="UCP029876"/>
</dbReference>
<dbReference type="SUPFAM" id="SSF158560">
    <property type="entry name" value="BH3980-like"/>
    <property type="match status" value="1"/>
</dbReference>
<proteinExistence type="predicted"/>
<gene>
    <name evidence="1" type="ORF">HNR13_001578</name>
</gene>
<protein>
    <submittedName>
        <fullName evidence="1">DNA-binding ferritin-like protein (Dps family)</fullName>
    </submittedName>
</protein>
<dbReference type="Pfam" id="PF06304">
    <property type="entry name" value="DUF1048"/>
    <property type="match status" value="1"/>
</dbReference>
<dbReference type="Proteomes" id="UP000578352">
    <property type="component" value="Unassembled WGS sequence"/>
</dbReference>
<dbReference type="EMBL" id="JACCFL010000001">
    <property type="protein sequence ID" value="NYJ23291.1"/>
    <property type="molecule type" value="Genomic_DNA"/>
</dbReference>
<accession>A0A853CV44</accession>
<name>A0A853CV44_9MICO</name>
<dbReference type="RefSeq" id="WP_179605231.1">
    <property type="nucleotide sequence ID" value="NZ_BAABEH010000001.1"/>
</dbReference>
<dbReference type="GO" id="GO:0003677">
    <property type="term" value="F:DNA binding"/>
    <property type="evidence" value="ECO:0007669"/>
    <property type="project" value="UniProtKB-KW"/>
</dbReference>
<keyword evidence="1" id="KW-0238">DNA-binding</keyword>
<comment type="caution">
    <text evidence="1">The sequence shown here is derived from an EMBL/GenBank/DDBJ whole genome shotgun (WGS) entry which is preliminary data.</text>
</comment>
<sequence>MPSTNPHAAKHGRLPEPYDTTMRAVLRYVTKTGPSDDARRLRMVDDLADLFAQAAADRTPIHRLLGDPVEFADDFKANYGAESRIVREQRRLVSAVAAVASEEREAAGTPPG</sequence>
<reference evidence="1 2" key="1">
    <citation type="submission" date="2020-07" db="EMBL/GenBank/DDBJ databases">
        <title>Sequencing the genomes of 1000 actinobacteria strains.</title>
        <authorList>
            <person name="Klenk H.-P."/>
        </authorList>
    </citation>
    <scope>NUCLEOTIDE SEQUENCE [LARGE SCALE GENOMIC DNA]</scope>
    <source>
        <strain evidence="1 2">DSM 15165</strain>
    </source>
</reference>